<name>A0A1G9B944_9BACT</name>
<dbReference type="Proteomes" id="UP000198510">
    <property type="component" value="Unassembled WGS sequence"/>
</dbReference>
<dbReference type="STRING" id="1075417.SAMN05421823_102554"/>
<organism evidence="1 2">
    <name type="scientific">Catalinimonas alkaloidigena</name>
    <dbReference type="NCBI Taxonomy" id="1075417"/>
    <lineage>
        <taxon>Bacteria</taxon>
        <taxon>Pseudomonadati</taxon>
        <taxon>Bacteroidota</taxon>
        <taxon>Cytophagia</taxon>
        <taxon>Cytophagales</taxon>
        <taxon>Catalimonadaceae</taxon>
        <taxon>Catalinimonas</taxon>
    </lineage>
</organism>
<reference evidence="1 2" key="1">
    <citation type="submission" date="2016-10" db="EMBL/GenBank/DDBJ databases">
        <authorList>
            <person name="de Groot N.N."/>
        </authorList>
    </citation>
    <scope>NUCLEOTIDE SEQUENCE [LARGE SCALE GENOMIC DNA]</scope>
    <source>
        <strain evidence="1 2">DSM 25186</strain>
    </source>
</reference>
<evidence type="ECO:0000313" key="1">
    <source>
        <dbReference type="EMBL" id="SDK36086.1"/>
    </source>
</evidence>
<dbReference type="EMBL" id="FNFO01000002">
    <property type="protein sequence ID" value="SDK36086.1"/>
    <property type="molecule type" value="Genomic_DNA"/>
</dbReference>
<dbReference type="OrthoDB" id="9814441at2"/>
<dbReference type="AlphaFoldDB" id="A0A1G9B944"/>
<sequence>MSEAEAEIERNRDTVFGTEVHGYYAIKPFQVTPENRHAIWGDADLEDFEIRLYPEEVRWYTLRGQEFAHGSPVDLVDYCNDLLVVVTQRIPANSLNTIQIAEFIQVLYRLVETKMWAGQLYLAANQKIEAEKGVSPR</sequence>
<protein>
    <submittedName>
        <fullName evidence="1">Uncharacterized protein</fullName>
    </submittedName>
</protein>
<dbReference type="RefSeq" id="WP_089680304.1">
    <property type="nucleotide sequence ID" value="NZ_FNFO01000002.1"/>
</dbReference>
<gene>
    <name evidence="1" type="ORF">SAMN05421823_102554</name>
</gene>
<evidence type="ECO:0000313" key="2">
    <source>
        <dbReference type="Proteomes" id="UP000198510"/>
    </source>
</evidence>
<accession>A0A1G9B944</accession>
<keyword evidence="2" id="KW-1185">Reference proteome</keyword>
<proteinExistence type="predicted"/>